<name>A0A3S5ARL4_9PLAT</name>
<sequence>MRISRKECSSEVILSDCFFGPFGGQALPPDEHSCAAGIDSIPGGLPSKLLGSSDLAQIGRVALSTYGPTVGFIRTPGHHRATCVALNNSAVLGLFFAPPAGLATNFGQFDSLVAASAKATQLVSGFETSILQSASRNLVELVSATPMGYRQQDVLRLQTAFYTLSAIGTPQLNMDNSWLPLTFVGQDCDVAEPIRYRHMKLT</sequence>
<dbReference type="EMBL" id="CAAALY010061631">
    <property type="protein sequence ID" value="VEL23390.1"/>
    <property type="molecule type" value="Genomic_DNA"/>
</dbReference>
<evidence type="ECO:0000313" key="2">
    <source>
        <dbReference type="Proteomes" id="UP000784294"/>
    </source>
</evidence>
<gene>
    <name evidence="1" type="ORF">PXEA_LOCUS16830</name>
</gene>
<proteinExistence type="predicted"/>
<evidence type="ECO:0000313" key="1">
    <source>
        <dbReference type="EMBL" id="VEL23390.1"/>
    </source>
</evidence>
<protein>
    <submittedName>
        <fullName evidence="1">Uncharacterized protein</fullName>
    </submittedName>
</protein>
<reference evidence="1" key="1">
    <citation type="submission" date="2018-11" db="EMBL/GenBank/DDBJ databases">
        <authorList>
            <consortium name="Pathogen Informatics"/>
        </authorList>
    </citation>
    <scope>NUCLEOTIDE SEQUENCE</scope>
</reference>
<dbReference type="Proteomes" id="UP000784294">
    <property type="component" value="Unassembled WGS sequence"/>
</dbReference>
<dbReference type="AlphaFoldDB" id="A0A3S5ARL4"/>
<organism evidence="1 2">
    <name type="scientific">Protopolystoma xenopodis</name>
    <dbReference type="NCBI Taxonomy" id="117903"/>
    <lineage>
        <taxon>Eukaryota</taxon>
        <taxon>Metazoa</taxon>
        <taxon>Spiralia</taxon>
        <taxon>Lophotrochozoa</taxon>
        <taxon>Platyhelminthes</taxon>
        <taxon>Monogenea</taxon>
        <taxon>Polyopisthocotylea</taxon>
        <taxon>Polystomatidea</taxon>
        <taxon>Polystomatidae</taxon>
        <taxon>Protopolystoma</taxon>
    </lineage>
</organism>
<accession>A0A3S5ARL4</accession>
<keyword evidence="2" id="KW-1185">Reference proteome</keyword>
<comment type="caution">
    <text evidence="1">The sequence shown here is derived from an EMBL/GenBank/DDBJ whole genome shotgun (WGS) entry which is preliminary data.</text>
</comment>